<organism evidence="3 4">
    <name type="scientific">Plasmodium reichenowi</name>
    <dbReference type="NCBI Taxonomy" id="5854"/>
    <lineage>
        <taxon>Eukaryota</taxon>
        <taxon>Sar</taxon>
        <taxon>Alveolata</taxon>
        <taxon>Apicomplexa</taxon>
        <taxon>Aconoidasida</taxon>
        <taxon>Haemosporida</taxon>
        <taxon>Plasmodiidae</taxon>
        <taxon>Plasmodium</taxon>
        <taxon>Plasmodium (Laverania)</taxon>
    </lineage>
</organism>
<name>A0A2P9DTL8_PLARE</name>
<dbReference type="OrthoDB" id="10452926at2759"/>
<keyword evidence="1" id="KW-1133">Transmembrane helix</keyword>
<accession>A0A2P9DTL8</accession>
<sequence length="369" mass="41647">MKVHYINILLFAVPLNILAHNNNNNPSITQKIPTTRRLCECELYAPANYDNDQEMKKVMENFIKQTQQRFYEYDDRMKTIRQKCKEKCDKEIQKIILKDKLEKQIEEQLTTLETKINTDDIPTCICEKSLADKVEKGCLRCGEILGSAMPELGAMGGMALYTLSQLKPYALFTAAKYAMFKGAAVGKIIGDTLGKKAVISGLQHFEVDVFFPKIYNSIGNAIPYYDAKTIGAAIAKEHAQNCAMGATNLGNKCHAFEFILEIRDASTLRETGPPASDYIPEFIKSFIGEIKRNADARTAEVSSATYSDIMTEQTALIEAGFNNSITSIYAAIIAIVIIILIMVIIYLILRYRRKKKMKKKLQYIKLLEE</sequence>
<feature type="transmembrane region" description="Helical" evidence="1">
    <location>
        <begin position="328"/>
        <end position="349"/>
    </location>
</feature>
<dbReference type="Pfam" id="PF02009">
    <property type="entry name" value="RIFIN"/>
    <property type="match status" value="1"/>
</dbReference>
<proteinExistence type="predicted"/>
<feature type="chain" id="PRO_5015191435" evidence="2">
    <location>
        <begin position="20"/>
        <end position="369"/>
    </location>
</feature>
<feature type="signal peptide" evidence="2">
    <location>
        <begin position="1"/>
        <end position="19"/>
    </location>
</feature>
<dbReference type="VEuPathDB" id="PlasmoDB:PRG01_0016700"/>
<keyword evidence="1" id="KW-0812">Transmembrane</keyword>
<gene>
    <name evidence="3" type="ORF">PRG01_0016700</name>
</gene>
<reference evidence="3 4" key="1">
    <citation type="submission" date="2016-09" db="EMBL/GenBank/DDBJ databases">
        <authorList>
            <consortium name="Pathogen Informatics"/>
        </authorList>
    </citation>
    <scope>NUCLEOTIDE SEQUENCE [LARGE SCALE GENOMIC DNA]</scope>
</reference>
<dbReference type="Proteomes" id="UP000240500">
    <property type="component" value="Unassembled WGS sequence"/>
</dbReference>
<evidence type="ECO:0000256" key="1">
    <source>
        <dbReference type="SAM" id="Phobius"/>
    </source>
</evidence>
<evidence type="ECO:0000313" key="4">
    <source>
        <dbReference type="Proteomes" id="UP000240500"/>
    </source>
</evidence>
<dbReference type="InterPro" id="IPR006373">
    <property type="entry name" value="VSA_Rifin"/>
</dbReference>
<evidence type="ECO:0000256" key="2">
    <source>
        <dbReference type="SAM" id="SignalP"/>
    </source>
</evidence>
<dbReference type="NCBIfam" id="TIGR01477">
    <property type="entry name" value="RIFIN"/>
    <property type="match status" value="1"/>
</dbReference>
<keyword evidence="1" id="KW-0472">Membrane</keyword>
<dbReference type="VEuPathDB" id="PlasmoDB:PRCDC_0030400"/>
<dbReference type="AlphaFoldDB" id="A0A2P9DTL8"/>
<dbReference type="EMBL" id="OFAE01000005">
    <property type="protein sequence ID" value="SOV83930.1"/>
    <property type="molecule type" value="Genomic_DNA"/>
</dbReference>
<evidence type="ECO:0000313" key="3">
    <source>
        <dbReference type="EMBL" id="SOV83930.1"/>
    </source>
</evidence>
<keyword evidence="2" id="KW-0732">Signal</keyword>
<protein>
    <submittedName>
        <fullName evidence="3">Rifin PIR protein, putative</fullName>
    </submittedName>
</protein>